<evidence type="ECO:0000256" key="15">
    <source>
        <dbReference type="ARBA" id="ARBA00050101"/>
    </source>
</evidence>
<dbReference type="InterPro" id="IPR020846">
    <property type="entry name" value="MFS_dom"/>
</dbReference>
<evidence type="ECO:0000256" key="5">
    <source>
        <dbReference type="ARBA" id="ARBA00022448"/>
    </source>
</evidence>
<feature type="transmembrane region" description="Helical" evidence="26">
    <location>
        <begin position="155"/>
        <end position="176"/>
    </location>
</feature>
<dbReference type="CDD" id="cd17318">
    <property type="entry name" value="MFS_SLC17"/>
    <property type="match status" value="1"/>
</dbReference>
<dbReference type="AlphaFoldDB" id="A0A8T0F880"/>
<comment type="catalytic activity">
    <reaction evidence="17">
        <text>N-acetylneuraminate(in) + H(+)(in) = N-acetylneuraminate(out) + H(+)(out)</text>
        <dbReference type="Rhea" id="RHEA:28987"/>
        <dbReference type="ChEBI" id="CHEBI:15378"/>
        <dbReference type="ChEBI" id="CHEBI:35418"/>
    </reaction>
    <physiologicalReaction direction="right-to-left" evidence="17">
        <dbReference type="Rhea" id="RHEA:28989"/>
    </physiologicalReaction>
</comment>
<feature type="transmembrane region" description="Helical" evidence="26">
    <location>
        <begin position="444"/>
        <end position="463"/>
    </location>
</feature>
<keyword evidence="12" id="KW-0325">Glycoprotein</keyword>
<evidence type="ECO:0000256" key="20">
    <source>
        <dbReference type="ARBA" id="ARBA00051612"/>
    </source>
</evidence>
<dbReference type="GO" id="GO:0015293">
    <property type="term" value="F:symporter activity"/>
    <property type="evidence" value="ECO:0007669"/>
    <property type="project" value="UniProtKB-KW"/>
</dbReference>
<dbReference type="GO" id="GO:0016323">
    <property type="term" value="C:basolateral plasma membrane"/>
    <property type="evidence" value="ECO:0007669"/>
    <property type="project" value="UniProtKB-SubCell"/>
</dbReference>
<keyword evidence="9 26" id="KW-1133">Transmembrane helix</keyword>
<comment type="catalytic activity">
    <reaction evidence="20">
        <text>D-glucuronate(out) + H(+)(out) = D-glucuronate(in) + H(+)(in)</text>
        <dbReference type="Rhea" id="RHEA:72591"/>
        <dbReference type="ChEBI" id="CHEBI:15378"/>
        <dbReference type="ChEBI" id="CHEBI:58720"/>
    </reaction>
    <physiologicalReaction direction="left-to-right" evidence="20">
        <dbReference type="Rhea" id="RHEA:72592"/>
    </physiologicalReaction>
</comment>
<evidence type="ECO:0000256" key="19">
    <source>
        <dbReference type="ARBA" id="ARBA00051447"/>
    </source>
</evidence>
<evidence type="ECO:0000256" key="14">
    <source>
        <dbReference type="ARBA" id="ARBA00023329"/>
    </source>
</evidence>
<dbReference type="FunFam" id="1.20.1250.20:FF:000067">
    <property type="entry name" value="sialin isoform X2"/>
    <property type="match status" value="1"/>
</dbReference>
<feature type="transmembrane region" description="Helical" evidence="26">
    <location>
        <begin position="412"/>
        <end position="432"/>
    </location>
</feature>
<evidence type="ECO:0000256" key="13">
    <source>
        <dbReference type="ARBA" id="ARBA00023228"/>
    </source>
</evidence>
<proteinExistence type="predicted"/>
<feature type="transmembrane region" description="Helical" evidence="26">
    <location>
        <begin position="188"/>
        <end position="207"/>
    </location>
</feature>
<dbReference type="InterPro" id="IPR050382">
    <property type="entry name" value="MFS_Na/Anion_cotransporter"/>
</dbReference>
<dbReference type="GO" id="GO:0046942">
    <property type="term" value="P:carboxylic acid transport"/>
    <property type="evidence" value="ECO:0007669"/>
    <property type="project" value="UniProtKB-ARBA"/>
</dbReference>
<dbReference type="PANTHER" id="PTHR11662:SF399">
    <property type="entry name" value="FI19708P1-RELATED"/>
    <property type="match status" value="1"/>
</dbReference>
<dbReference type="GO" id="GO:0005765">
    <property type="term" value="C:lysosomal membrane"/>
    <property type="evidence" value="ECO:0007669"/>
    <property type="project" value="UniProtKB-SubCell"/>
</dbReference>
<dbReference type="GO" id="GO:0006820">
    <property type="term" value="P:monoatomic anion transport"/>
    <property type="evidence" value="ECO:0007669"/>
    <property type="project" value="TreeGrafter"/>
</dbReference>
<feature type="transmembrane region" description="Helical" evidence="26">
    <location>
        <begin position="317"/>
        <end position="338"/>
    </location>
</feature>
<evidence type="ECO:0000256" key="22">
    <source>
        <dbReference type="ARBA" id="ARBA00069713"/>
    </source>
</evidence>
<dbReference type="PANTHER" id="PTHR11662">
    <property type="entry name" value="SOLUTE CARRIER FAMILY 17"/>
    <property type="match status" value="1"/>
</dbReference>
<feature type="transmembrane region" description="Helical" evidence="26">
    <location>
        <begin position="127"/>
        <end position="149"/>
    </location>
</feature>
<dbReference type="PROSITE" id="PS50850">
    <property type="entry name" value="MFS"/>
    <property type="match status" value="1"/>
</dbReference>
<evidence type="ECO:0000256" key="7">
    <source>
        <dbReference type="ARBA" id="ARBA00022692"/>
    </source>
</evidence>
<name>A0A8T0F880_ARGBR</name>
<feature type="domain" description="Major facilitator superfamily (MFS) profile" evidence="27">
    <location>
        <begin position="22"/>
        <end position="471"/>
    </location>
</feature>
<keyword evidence="14" id="KW-0968">Cytoplasmic vesicle</keyword>
<keyword evidence="8" id="KW-0769">Symport</keyword>
<organism evidence="28 29">
    <name type="scientific">Argiope bruennichi</name>
    <name type="common">Wasp spider</name>
    <name type="synonym">Aranea bruennichi</name>
    <dbReference type="NCBI Taxonomy" id="94029"/>
    <lineage>
        <taxon>Eukaryota</taxon>
        <taxon>Metazoa</taxon>
        <taxon>Ecdysozoa</taxon>
        <taxon>Arthropoda</taxon>
        <taxon>Chelicerata</taxon>
        <taxon>Arachnida</taxon>
        <taxon>Araneae</taxon>
        <taxon>Araneomorphae</taxon>
        <taxon>Entelegynae</taxon>
        <taxon>Araneoidea</taxon>
        <taxon>Araneidae</taxon>
        <taxon>Argiope</taxon>
    </lineage>
</organism>
<feature type="transmembrane region" description="Helical" evidence="26">
    <location>
        <begin position="25"/>
        <end position="52"/>
    </location>
</feature>
<evidence type="ECO:0000256" key="24">
    <source>
        <dbReference type="ARBA" id="ARBA00081195"/>
    </source>
</evidence>
<dbReference type="EMBL" id="JABXBU010000015">
    <property type="protein sequence ID" value="KAF8787061.1"/>
    <property type="molecule type" value="Genomic_DNA"/>
</dbReference>
<evidence type="ECO:0000256" key="3">
    <source>
        <dbReference type="ARBA" id="ARBA00004638"/>
    </source>
</evidence>
<evidence type="ECO:0000313" key="29">
    <source>
        <dbReference type="Proteomes" id="UP000807504"/>
    </source>
</evidence>
<protein>
    <recommendedName>
        <fullName evidence="22">Sialin</fullName>
    </recommendedName>
    <alternativeName>
        <fullName evidence="25">H(+)/nitrate cotransporter</fullName>
    </alternativeName>
    <alternativeName>
        <fullName evidence="23">H(+)/sialic acid cotransporter</fullName>
    </alternativeName>
    <alternativeName>
        <fullName evidence="24">Vesicular excitatory amino acid transporter</fullName>
    </alternativeName>
</protein>
<gene>
    <name evidence="28" type="ORF">HNY73_008697</name>
</gene>
<evidence type="ECO:0000256" key="1">
    <source>
        <dbReference type="ARBA" id="ARBA00004432"/>
    </source>
</evidence>
<dbReference type="InterPro" id="IPR011701">
    <property type="entry name" value="MFS"/>
</dbReference>
<evidence type="ECO:0000256" key="26">
    <source>
        <dbReference type="SAM" id="Phobius"/>
    </source>
</evidence>
<evidence type="ECO:0000256" key="6">
    <source>
        <dbReference type="ARBA" id="ARBA00022475"/>
    </source>
</evidence>
<dbReference type="InterPro" id="IPR005829">
    <property type="entry name" value="Sugar_transporter_CS"/>
</dbReference>
<evidence type="ECO:0000313" key="28">
    <source>
        <dbReference type="EMBL" id="KAF8787061.1"/>
    </source>
</evidence>
<comment type="catalytic activity">
    <reaction evidence="16">
        <text>L-aspartate(out) = L-aspartate(in)</text>
        <dbReference type="Rhea" id="RHEA:66332"/>
        <dbReference type="ChEBI" id="CHEBI:29991"/>
    </reaction>
    <physiologicalReaction direction="left-to-right" evidence="16">
        <dbReference type="Rhea" id="RHEA:66333"/>
    </physiologicalReaction>
</comment>
<feature type="transmembrane region" description="Helical" evidence="26">
    <location>
        <begin position="350"/>
        <end position="372"/>
    </location>
</feature>
<evidence type="ECO:0000256" key="21">
    <source>
        <dbReference type="ARBA" id="ARBA00056891"/>
    </source>
</evidence>
<dbReference type="GO" id="GO:0030672">
    <property type="term" value="C:synaptic vesicle membrane"/>
    <property type="evidence" value="ECO:0007669"/>
    <property type="project" value="UniProtKB-SubCell"/>
</dbReference>
<evidence type="ECO:0000256" key="25">
    <source>
        <dbReference type="ARBA" id="ARBA00081925"/>
    </source>
</evidence>
<feature type="transmembrane region" description="Helical" evidence="26">
    <location>
        <begin position="100"/>
        <end position="120"/>
    </location>
</feature>
<dbReference type="Pfam" id="PF07690">
    <property type="entry name" value="MFS_1"/>
    <property type="match status" value="1"/>
</dbReference>
<evidence type="ECO:0000256" key="17">
    <source>
        <dbReference type="ARBA" id="ARBA00050625"/>
    </source>
</evidence>
<evidence type="ECO:0000256" key="16">
    <source>
        <dbReference type="ARBA" id="ARBA00050554"/>
    </source>
</evidence>
<feature type="transmembrane region" description="Helical" evidence="26">
    <location>
        <begin position="219"/>
        <end position="239"/>
    </location>
</feature>
<comment type="function">
    <text evidence="21">Receptor for CM101, a polysaccharide produced by group B Streptococcus with antipathoangiogenic properties.</text>
</comment>
<feature type="transmembrane region" description="Helical" evidence="26">
    <location>
        <begin position="273"/>
        <end position="297"/>
    </location>
</feature>
<accession>A0A8T0F880</accession>
<keyword evidence="7 26" id="KW-0812">Transmembrane</keyword>
<reference evidence="28" key="2">
    <citation type="submission" date="2020-06" db="EMBL/GenBank/DDBJ databases">
        <authorList>
            <person name="Sheffer M."/>
        </authorList>
    </citation>
    <scope>NUCLEOTIDE SEQUENCE</scope>
</reference>
<keyword evidence="11 26" id="KW-0472">Membrane</keyword>
<sequence length="507" mass="55960">MATEEKKPPSAEICKPKSAIPARYVFALLGFFGFFNVYAMRVNLSVAIIAMVKPSNNSNVTTVEDNVACQELLEDFKYENNSSSKSIEGEFEWDSQVQGVVLGAFFYGYVITQVPGGLFAEKYGAKWLFGGGMLLTSLFTLLTPIAASWSVWALVAARVIEGLGEGVAFPAMNTLIGQWAPKLERSRIGSFIYTGSNIGTVVTLAIAGVLSDKVGWPSVFYVLGALGCVWFVLWAILVFETPEVHPRISKEELVLIREGRENKTRPPTPWKSILTSIPLWALVISHTGQSWGFYTFFIQMPMYLSNILHFDLNKNGVLSALPNLMLSLMSIIVSIFADKLRQSGKLKITVIRKIFNTIGFVGPALCLLAVSFSGCRPTLIVALLSLGMGLNGFAYSGFIVTHVDMSPDFAGTLYGITNFFSNFTGFLVPAYVGWIMQDGQTVKNWAIVFITASVVLSVTAIVYDAFCSAELQPWAATEKKDEKQLQKRKTCPRKRTLMHVLRNCRNN</sequence>
<feature type="transmembrane region" description="Helical" evidence="26">
    <location>
        <begin position="378"/>
        <end position="400"/>
    </location>
</feature>
<evidence type="ECO:0000256" key="12">
    <source>
        <dbReference type="ARBA" id="ARBA00023180"/>
    </source>
</evidence>
<comment type="catalytic activity">
    <reaction evidence="19">
        <text>L-glutamate(out) = L-glutamate(in)</text>
        <dbReference type="Rhea" id="RHEA:66336"/>
        <dbReference type="ChEBI" id="CHEBI:29985"/>
    </reaction>
    <physiologicalReaction direction="left-to-right" evidence="19">
        <dbReference type="Rhea" id="RHEA:66337"/>
    </physiologicalReaction>
</comment>
<evidence type="ECO:0000256" key="2">
    <source>
        <dbReference type="ARBA" id="ARBA00004554"/>
    </source>
</evidence>
<evidence type="ECO:0000256" key="11">
    <source>
        <dbReference type="ARBA" id="ARBA00023136"/>
    </source>
</evidence>
<reference evidence="28" key="1">
    <citation type="journal article" date="2020" name="bioRxiv">
        <title>Chromosome-level reference genome of the European wasp spider Argiope bruennichi: a resource for studies on range expansion and evolutionary adaptation.</title>
        <authorList>
            <person name="Sheffer M.M."/>
            <person name="Hoppe A."/>
            <person name="Krehenwinkel H."/>
            <person name="Uhl G."/>
            <person name="Kuss A.W."/>
            <person name="Jensen L."/>
            <person name="Jensen C."/>
            <person name="Gillespie R.G."/>
            <person name="Hoff K.J."/>
            <person name="Prost S."/>
        </authorList>
    </citation>
    <scope>NUCLEOTIDE SEQUENCE</scope>
</reference>
<comment type="catalytic activity">
    <reaction evidence="15">
        <text>2 nitrate(out) + H(+)(out) = 2 nitrate(in) + H(+)(in)</text>
        <dbReference type="Rhea" id="RHEA:71539"/>
        <dbReference type="ChEBI" id="CHEBI:15378"/>
        <dbReference type="ChEBI" id="CHEBI:17632"/>
    </reaction>
    <physiologicalReaction direction="left-to-right" evidence="15">
        <dbReference type="Rhea" id="RHEA:71540"/>
    </physiologicalReaction>
</comment>
<evidence type="ECO:0000256" key="9">
    <source>
        <dbReference type="ARBA" id="ARBA00022989"/>
    </source>
</evidence>
<keyword evidence="29" id="KW-1185">Reference proteome</keyword>
<keyword evidence="10" id="KW-0770">Synapse</keyword>
<comment type="catalytic activity">
    <reaction evidence="18">
        <text>N-acetyl-L-aspartyl-L-glutamate(out) = N-acetyl-L-aspartyl-L-glutamate(in)</text>
        <dbReference type="Rhea" id="RHEA:72599"/>
        <dbReference type="ChEBI" id="CHEBI:76931"/>
    </reaction>
    <physiologicalReaction direction="left-to-right" evidence="18">
        <dbReference type="Rhea" id="RHEA:72600"/>
    </physiologicalReaction>
</comment>
<keyword evidence="13" id="KW-0458">Lysosome</keyword>
<dbReference type="FunFam" id="1.20.1250.20:FF:000003">
    <property type="entry name" value="Solute carrier family 17 member 3"/>
    <property type="match status" value="1"/>
</dbReference>
<evidence type="ECO:0000256" key="8">
    <source>
        <dbReference type="ARBA" id="ARBA00022847"/>
    </source>
</evidence>
<comment type="subcellular location">
    <subcellularLocation>
        <location evidence="2">Basolateral cell membrane</location>
        <topology evidence="2">Multi-pass membrane protein</topology>
    </subcellularLocation>
    <subcellularLocation>
        <location evidence="3">Cytoplasmic vesicle</location>
        <location evidence="3">Secretory vesicle membrane</location>
        <topology evidence="3">Multi-pass membrane protein</topology>
    </subcellularLocation>
    <subcellularLocation>
        <location evidence="1">Cytoplasmic vesicle</location>
        <location evidence="1">Secretory vesicle</location>
        <location evidence="1">Synaptic vesicle membrane</location>
    </subcellularLocation>
    <subcellularLocation>
        <location evidence="4">Lysosome membrane</location>
    </subcellularLocation>
</comment>
<evidence type="ECO:0000256" key="23">
    <source>
        <dbReference type="ARBA" id="ARBA00080244"/>
    </source>
</evidence>
<dbReference type="PROSITE" id="PS00217">
    <property type="entry name" value="SUGAR_TRANSPORT_2"/>
    <property type="match status" value="1"/>
</dbReference>
<dbReference type="InterPro" id="IPR036259">
    <property type="entry name" value="MFS_trans_sf"/>
</dbReference>
<comment type="caution">
    <text evidence="28">The sequence shown here is derived from an EMBL/GenBank/DDBJ whole genome shotgun (WGS) entry which is preliminary data.</text>
</comment>
<keyword evidence="6" id="KW-1003">Cell membrane</keyword>
<dbReference type="SUPFAM" id="SSF103473">
    <property type="entry name" value="MFS general substrate transporter"/>
    <property type="match status" value="1"/>
</dbReference>
<keyword evidence="5" id="KW-0813">Transport</keyword>
<evidence type="ECO:0000256" key="18">
    <source>
        <dbReference type="ARBA" id="ARBA00051403"/>
    </source>
</evidence>
<dbReference type="Gene3D" id="1.20.1250.20">
    <property type="entry name" value="MFS general substrate transporter like domains"/>
    <property type="match status" value="1"/>
</dbReference>
<evidence type="ECO:0000259" key="27">
    <source>
        <dbReference type="PROSITE" id="PS50850"/>
    </source>
</evidence>
<evidence type="ECO:0000256" key="4">
    <source>
        <dbReference type="ARBA" id="ARBA00004656"/>
    </source>
</evidence>
<evidence type="ECO:0000256" key="10">
    <source>
        <dbReference type="ARBA" id="ARBA00023018"/>
    </source>
</evidence>
<dbReference type="Proteomes" id="UP000807504">
    <property type="component" value="Unassembled WGS sequence"/>
</dbReference>